<comment type="subcellular location">
    <subcellularLocation>
        <location evidence="1">Cell membrane</location>
        <topology evidence="1">Multi-pass membrane protein</topology>
    </subcellularLocation>
</comment>
<dbReference type="CDD" id="cd06662">
    <property type="entry name" value="SURF1"/>
    <property type="match status" value="1"/>
</dbReference>
<dbReference type="Pfam" id="PF02104">
    <property type="entry name" value="SURF1"/>
    <property type="match status" value="1"/>
</dbReference>
<comment type="similarity">
    <text evidence="1">Belongs to the SURF1 family.</text>
</comment>
<sequence length="214" mass="23129">MPRLPKRLPLVPTIVVALAVAAMVALGVWQLDRRQEKAAALAIYSANAGKPPMAFPRYPVGDEFLFRKASANCLEVIGWSSQGGRSTVGGNGWRHIAQCRTGAEGPVLLVDMGVARDPKFRPQWKGGQIRGTIAQAPDHRPMFAGMFDDSPRGLMLISEAAAPGLEPTAPPDIASVPNNHLAYAVQWFLFAIVAVVIYLLALGWREKRKGPGKI</sequence>
<dbReference type="PROSITE" id="PS50895">
    <property type="entry name" value="SURF1"/>
    <property type="match status" value="1"/>
</dbReference>
<evidence type="ECO:0000256" key="1">
    <source>
        <dbReference type="RuleBase" id="RU363076"/>
    </source>
</evidence>
<evidence type="ECO:0000313" key="2">
    <source>
        <dbReference type="EMBL" id="MFD0947547.1"/>
    </source>
</evidence>
<keyword evidence="1" id="KW-1003">Cell membrane</keyword>
<organism evidence="2 3">
    <name type="scientific">Sphingomonas canadensis</name>
    <dbReference type="NCBI Taxonomy" id="1219257"/>
    <lineage>
        <taxon>Bacteria</taxon>
        <taxon>Pseudomonadati</taxon>
        <taxon>Pseudomonadota</taxon>
        <taxon>Alphaproteobacteria</taxon>
        <taxon>Sphingomonadales</taxon>
        <taxon>Sphingomonadaceae</taxon>
        <taxon>Sphingomonas</taxon>
    </lineage>
</organism>
<dbReference type="InterPro" id="IPR002994">
    <property type="entry name" value="Surf1/Shy1"/>
</dbReference>
<keyword evidence="1" id="KW-0472">Membrane</keyword>
<dbReference type="RefSeq" id="WP_264945158.1">
    <property type="nucleotide sequence ID" value="NZ_JAPDRA010000007.1"/>
</dbReference>
<reference evidence="3" key="1">
    <citation type="journal article" date="2019" name="Int. J. Syst. Evol. Microbiol.">
        <title>The Global Catalogue of Microorganisms (GCM) 10K type strain sequencing project: providing services to taxonomists for standard genome sequencing and annotation.</title>
        <authorList>
            <consortium name="The Broad Institute Genomics Platform"/>
            <consortium name="The Broad Institute Genome Sequencing Center for Infectious Disease"/>
            <person name="Wu L."/>
            <person name="Ma J."/>
        </authorList>
    </citation>
    <scope>NUCLEOTIDE SEQUENCE [LARGE SCALE GENOMIC DNA]</scope>
    <source>
        <strain evidence="3">CCUG 62982</strain>
    </source>
</reference>
<keyword evidence="3" id="KW-1185">Reference proteome</keyword>
<comment type="caution">
    <text evidence="1">Lacks conserved residue(s) required for the propagation of feature annotation.</text>
</comment>
<keyword evidence="1" id="KW-0812">Transmembrane</keyword>
<evidence type="ECO:0000313" key="3">
    <source>
        <dbReference type="Proteomes" id="UP001596977"/>
    </source>
</evidence>
<comment type="caution">
    <text evidence="2">The sequence shown here is derived from an EMBL/GenBank/DDBJ whole genome shotgun (WGS) entry which is preliminary data.</text>
</comment>
<feature type="transmembrane region" description="Helical" evidence="1">
    <location>
        <begin position="181"/>
        <end position="204"/>
    </location>
</feature>
<gene>
    <name evidence="2" type="ORF">ACFQ1E_14455</name>
</gene>
<name>A0ABW3H8P2_9SPHN</name>
<dbReference type="Proteomes" id="UP001596977">
    <property type="component" value="Unassembled WGS sequence"/>
</dbReference>
<keyword evidence="1" id="KW-1133">Transmembrane helix</keyword>
<proteinExistence type="inferred from homology"/>
<dbReference type="EMBL" id="JBHTJG010000007">
    <property type="protein sequence ID" value="MFD0947547.1"/>
    <property type="molecule type" value="Genomic_DNA"/>
</dbReference>
<accession>A0ABW3H8P2</accession>
<protein>
    <recommendedName>
        <fullName evidence="1">SURF1-like protein</fullName>
    </recommendedName>
</protein>